<feature type="domain" description="YqbQ/XkdQ" evidence="1">
    <location>
        <begin position="22"/>
        <end position="316"/>
    </location>
</feature>
<reference evidence="3" key="1">
    <citation type="journal article" date="2019" name="Int. J. Syst. Evol. Microbiol.">
        <title>The Global Catalogue of Microorganisms (GCM) 10K type strain sequencing project: providing services to taxonomists for standard genome sequencing and annotation.</title>
        <authorList>
            <consortium name="The Broad Institute Genomics Platform"/>
            <consortium name="The Broad Institute Genome Sequencing Center for Infectious Disease"/>
            <person name="Wu L."/>
            <person name="Ma J."/>
        </authorList>
    </citation>
    <scope>NUCLEOTIDE SEQUENCE [LARGE SCALE GENOMIC DNA]</scope>
    <source>
        <strain evidence="3">KCTC 33676</strain>
    </source>
</reference>
<name>A0ABW5R8F9_9BACL</name>
<sequence>MSRQIRIVYENKIYMDSIVKSMTWSGEREQGFRKLELDLNNTKNGLTPVLQIEEGKEILMLYQDEEIFRGFIFSSTMDMNGGMSIVAYDANIYLTKTTDSRRFRHHTATQIIHQLCQDYDIPFGVLEDTEYVHPSLIMRNKTLWDMMITALTETFNQTGERFFIYSAKGKLELRKVKTASPFLLQSGFSLLDLSCSRSIEDLRNQIRLKVGDEIDYTDLSLINDPPSIERYGLMQHEESMDAGTNKSQLDQRARQLLRELNQVKKEISVEAIGDIRVTSGSSVRVKETMNQVDAIYYVVSDSHSFSNGVHQMSLGLSISDSLPTLEYTSETTT</sequence>
<dbReference type="Pfam" id="PF24032">
    <property type="entry name" value="YQBQ"/>
    <property type="match status" value="1"/>
</dbReference>
<evidence type="ECO:0000313" key="3">
    <source>
        <dbReference type="Proteomes" id="UP001597497"/>
    </source>
</evidence>
<organism evidence="2 3">
    <name type="scientific">Marinicrinis sediminis</name>
    <dbReference type="NCBI Taxonomy" id="1652465"/>
    <lineage>
        <taxon>Bacteria</taxon>
        <taxon>Bacillati</taxon>
        <taxon>Bacillota</taxon>
        <taxon>Bacilli</taxon>
        <taxon>Bacillales</taxon>
        <taxon>Paenibacillaceae</taxon>
    </lineage>
</organism>
<protein>
    <recommendedName>
        <fullName evidence="1">YqbQ/XkdQ domain-containing protein</fullName>
    </recommendedName>
</protein>
<gene>
    <name evidence="2" type="ORF">ACFSUC_05340</name>
</gene>
<dbReference type="RefSeq" id="WP_379928448.1">
    <property type="nucleotide sequence ID" value="NZ_JBHUMM010000007.1"/>
</dbReference>
<evidence type="ECO:0000313" key="2">
    <source>
        <dbReference type="EMBL" id="MFD2671031.1"/>
    </source>
</evidence>
<keyword evidence="3" id="KW-1185">Reference proteome</keyword>
<evidence type="ECO:0000259" key="1">
    <source>
        <dbReference type="Pfam" id="PF24032"/>
    </source>
</evidence>
<dbReference type="SUPFAM" id="SSF69279">
    <property type="entry name" value="Phage tail proteins"/>
    <property type="match status" value="1"/>
</dbReference>
<accession>A0ABW5R8F9</accession>
<dbReference type="InterPro" id="IPR056937">
    <property type="entry name" value="YqbQ/XkdQ"/>
</dbReference>
<dbReference type="Proteomes" id="UP001597497">
    <property type="component" value="Unassembled WGS sequence"/>
</dbReference>
<proteinExistence type="predicted"/>
<comment type="caution">
    <text evidence="2">The sequence shown here is derived from an EMBL/GenBank/DDBJ whole genome shotgun (WGS) entry which is preliminary data.</text>
</comment>
<dbReference type="EMBL" id="JBHUMM010000007">
    <property type="protein sequence ID" value="MFD2671031.1"/>
    <property type="molecule type" value="Genomic_DNA"/>
</dbReference>